<gene>
    <name evidence="2" type="ORF">GBK04_23270</name>
</gene>
<evidence type="ECO:0000256" key="1">
    <source>
        <dbReference type="SAM" id="SignalP"/>
    </source>
</evidence>
<accession>A0A7C9FF03</accession>
<organism evidence="2 3">
    <name type="scientific">Salmonirosea aquatica</name>
    <dbReference type="NCBI Taxonomy" id="2654236"/>
    <lineage>
        <taxon>Bacteria</taxon>
        <taxon>Pseudomonadati</taxon>
        <taxon>Bacteroidota</taxon>
        <taxon>Cytophagia</taxon>
        <taxon>Cytophagales</taxon>
        <taxon>Spirosomataceae</taxon>
        <taxon>Salmonirosea</taxon>
    </lineage>
</organism>
<evidence type="ECO:0000313" key="2">
    <source>
        <dbReference type="EMBL" id="MPR36187.1"/>
    </source>
</evidence>
<proteinExistence type="predicted"/>
<dbReference type="AlphaFoldDB" id="A0A7C9FF03"/>
<protein>
    <recommendedName>
        <fullName evidence="4">Secretion system C-terminal sorting domain-containing protein</fullName>
    </recommendedName>
</protein>
<keyword evidence="3" id="KW-1185">Reference proteome</keyword>
<feature type="chain" id="PRO_5028808305" description="Secretion system C-terminal sorting domain-containing protein" evidence="1">
    <location>
        <begin position="24"/>
        <end position="140"/>
    </location>
</feature>
<dbReference type="EMBL" id="WHLY01000002">
    <property type="protein sequence ID" value="MPR36187.1"/>
    <property type="molecule type" value="Genomic_DNA"/>
</dbReference>
<feature type="signal peptide" evidence="1">
    <location>
        <begin position="1"/>
        <end position="23"/>
    </location>
</feature>
<evidence type="ECO:0008006" key="4">
    <source>
        <dbReference type="Google" id="ProtNLM"/>
    </source>
</evidence>
<dbReference type="RefSeq" id="WP_152763873.1">
    <property type="nucleotide sequence ID" value="NZ_WHLY01000002.1"/>
</dbReference>
<keyword evidence="1" id="KW-0732">Signal</keyword>
<comment type="caution">
    <text evidence="2">The sequence shown here is derived from an EMBL/GenBank/DDBJ whole genome shotgun (WGS) entry which is preliminary data.</text>
</comment>
<dbReference type="Proteomes" id="UP000479293">
    <property type="component" value="Unassembled WGS sequence"/>
</dbReference>
<name>A0A7C9FF03_9BACT</name>
<evidence type="ECO:0000313" key="3">
    <source>
        <dbReference type="Proteomes" id="UP000479293"/>
    </source>
</evidence>
<sequence length="140" mass="15440">MKIFKTVLMIALCGGLMTEASFAGDPIPGDQTEGNQAAQKIPFQVGMYRIQKSLTMNVLVEKKLGDRVEVQLVDEKGHVLFEDVMGKREQKSGFKLNFSEIQDGKYSVVVTNGAQVITKEINLSTLNLYEMPARTLVAGN</sequence>
<reference evidence="2 3" key="1">
    <citation type="submission" date="2019-10" db="EMBL/GenBank/DDBJ databases">
        <title>Draft Genome Sequence of Cytophagaceae sp. SJW1-29.</title>
        <authorList>
            <person name="Choi A."/>
        </authorList>
    </citation>
    <scope>NUCLEOTIDE SEQUENCE [LARGE SCALE GENOMIC DNA]</scope>
    <source>
        <strain evidence="2 3">SJW1-29</strain>
    </source>
</reference>